<keyword evidence="1" id="KW-1185">Reference proteome</keyword>
<reference evidence="2" key="1">
    <citation type="submission" date="2022-11" db="UniProtKB">
        <authorList>
            <consortium name="WormBaseParasite"/>
        </authorList>
    </citation>
    <scope>IDENTIFICATION</scope>
</reference>
<proteinExistence type="predicted"/>
<sequence length="77" mass="9076">MQIVAPMIQNITCPTGHMFRMVRCFRNCENTTAMSCIKGNCFDHICNAHILMILYLILKNGLRWFMVHEDDVQWNEI</sequence>
<dbReference type="Proteomes" id="UP000887565">
    <property type="component" value="Unplaced"/>
</dbReference>
<name>A0A915JDT6_ROMCU</name>
<organism evidence="1 2">
    <name type="scientific">Romanomermis culicivorax</name>
    <name type="common">Nematode worm</name>
    <dbReference type="NCBI Taxonomy" id="13658"/>
    <lineage>
        <taxon>Eukaryota</taxon>
        <taxon>Metazoa</taxon>
        <taxon>Ecdysozoa</taxon>
        <taxon>Nematoda</taxon>
        <taxon>Enoplea</taxon>
        <taxon>Dorylaimia</taxon>
        <taxon>Mermithida</taxon>
        <taxon>Mermithoidea</taxon>
        <taxon>Mermithidae</taxon>
        <taxon>Romanomermis</taxon>
    </lineage>
</organism>
<protein>
    <submittedName>
        <fullName evidence="2">Uncharacterized protein</fullName>
    </submittedName>
</protein>
<accession>A0A915JDT6</accession>
<dbReference type="WBParaSite" id="nRc.2.0.1.t23766-RA">
    <property type="protein sequence ID" value="nRc.2.0.1.t23766-RA"/>
    <property type="gene ID" value="nRc.2.0.1.g23766"/>
</dbReference>
<evidence type="ECO:0000313" key="1">
    <source>
        <dbReference type="Proteomes" id="UP000887565"/>
    </source>
</evidence>
<evidence type="ECO:0000313" key="2">
    <source>
        <dbReference type="WBParaSite" id="nRc.2.0.1.t23766-RA"/>
    </source>
</evidence>
<dbReference type="AlphaFoldDB" id="A0A915JDT6"/>